<dbReference type="EMBL" id="BMAW01132123">
    <property type="protein sequence ID" value="GFU42187.1"/>
    <property type="molecule type" value="Genomic_DNA"/>
</dbReference>
<reference evidence="1" key="1">
    <citation type="submission" date="2020-08" db="EMBL/GenBank/DDBJ databases">
        <title>Multicomponent nature underlies the extraordinary mechanical properties of spider dragline silk.</title>
        <authorList>
            <person name="Kono N."/>
            <person name="Nakamura H."/>
            <person name="Mori M."/>
            <person name="Yoshida Y."/>
            <person name="Ohtoshi R."/>
            <person name="Malay A.D."/>
            <person name="Moran D.A.P."/>
            <person name="Tomita M."/>
            <person name="Numata K."/>
            <person name="Arakawa K."/>
        </authorList>
    </citation>
    <scope>NUCLEOTIDE SEQUENCE</scope>
</reference>
<evidence type="ECO:0000313" key="1">
    <source>
        <dbReference type="EMBL" id="GFU42187.1"/>
    </source>
</evidence>
<gene>
    <name evidence="1" type="primary">AVEN_268382_1</name>
    <name evidence="1" type="ORF">NPIL_229611</name>
</gene>
<sequence length="119" mass="13839">MIHCFSDSMISCFEAANAYQFDEIGEVGEFRDYSEKKRKFNIVLSKETDRAEKSPTIPFNVYIGKGECLELKDFRKTLYLGVVKTNDKNGIKNRFNMHVDQITVLIEAIEHIRNHLKSM</sequence>
<dbReference type="Proteomes" id="UP000887013">
    <property type="component" value="Unassembled WGS sequence"/>
</dbReference>
<evidence type="ECO:0000313" key="2">
    <source>
        <dbReference type="Proteomes" id="UP000887013"/>
    </source>
</evidence>
<dbReference type="OrthoDB" id="6447135at2759"/>
<comment type="caution">
    <text evidence="1">The sequence shown here is derived from an EMBL/GenBank/DDBJ whole genome shotgun (WGS) entry which is preliminary data.</text>
</comment>
<organism evidence="1 2">
    <name type="scientific">Nephila pilipes</name>
    <name type="common">Giant wood spider</name>
    <name type="synonym">Nephila maculata</name>
    <dbReference type="NCBI Taxonomy" id="299642"/>
    <lineage>
        <taxon>Eukaryota</taxon>
        <taxon>Metazoa</taxon>
        <taxon>Ecdysozoa</taxon>
        <taxon>Arthropoda</taxon>
        <taxon>Chelicerata</taxon>
        <taxon>Arachnida</taxon>
        <taxon>Araneae</taxon>
        <taxon>Araneomorphae</taxon>
        <taxon>Entelegynae</taxon>
        <taxon>Araneoidea</taxon>
        <taxon>Nephilidae</taxon>
        <taxon>Nephila</taxon>
    </lineage>
</organism>
<proteinExistence type="predicted"/>
<protein>
    <submittedName>
        <fullName evidence="1">Uncharacterized protein</fullName>
    </submittedName>
</protein>
<dbReference type="AlphaFoldDB" id="A0A8X6URD3"/>
<name>A0A8X6URD3_NEPPI</name>
<accession>A0A8X6URD3</accession>
<keyword evidence="2" id="KW-1185">Reference proteome</keyword>